<dbReference type="Gene3D" id="3.30.1490.130">
    <property type="entry name" value="D-aminoacylase. Domain 3"/>
    <property type="match status" value="1"/>
</dbReference>
<dbReference type="SUPFAM" id="SSF51556">
    <property type="entry name" value="Metallo-dependent hydrolases"/>
    <property type="match status" value="1"/>
</dbReference>
<evidence type="ECO:0000259" key="1">
    <source>
        <dbReference type="Pfam" id="PF07969"/>
    </source>
</evidence>
<dbReference type="Pfam" id="PF07969">
    <property type="entry name" value="Amidohydro_3"/>
    <property type="match status" value="2"/>
</dbReference>
<dbReference type="InterPro" id="IPR032466">
    <property type="entry name" value="Metal_Hydrolase"/>
</dbReference>
<dbReference type="PANTHER" id="PTHR11647:SF1">
    <property type="entry name" value="COLLAPSIN RESPONSE MEDIATOR PROTEIN"/>
    <property type="match status" value="1"/>
</dbReference>
<dbReference type="InterPro" id="IPR013108">
    <property type="entry name" value="Amidohydro_3"/>
</dbReference>
<feature type="domain" description="Amidohydrolase 3" evidence="1">
    <location>
        <begin position="46"/>
        <end position="250"/>
    </location>
</feature>
<proteinExistence type="predicted"/>
<dbReference type="InterPro" id="IPR050378">
    <property type="entry name" value="Metallo-dep_Hydrolases_sf"/>
</dbReference>
<dbReference type="SUPFAM" id="SSF51338">
    <property type="entry name" value="Composite domain of metallo-dependent hydrolases"/>
    <property type="match status" value="1"/>
</dbReference>
<dbReference type="Proteomes" id="UP000288812">
    <property type="component" value="Unassembled WGS sequence"/>
</dbReference>
<dbReference type="Gene3D" id="3.20.20.140">
    <property type="entry name" value="Metal-dependent hydrolases"/>
    <property type="match status" value="1"/>
</dbReference>
<protein>
    <submittedName>
        <fullName evidence="2">D-aminoacylase</fullName>
    </submittedName>
</protein>
<dbReference type="PANTHER" id="PTHR11647">
    <property type="entry name" value="HYDRANTOINASE/DIHYDROPYRIMIDINASE FAMILY MEMBER"/>
    <property type="match status" value="1"/>
</dbReference>
<dbReference type="CDD" id="cd01297">
    <property type="entry name" value="D-aminoacylase"/>
    <property type="match status" value="1"/>
</dbReference>
<dbReference type="InterPro" id="IPR023100">
    <property type="entry name" value="D-aminoacylase_insert_dom_sf"/>
</dbReference>
<comment type="caution">
    <text evidence="2">The sequence shown here is derived from an EMBL/GenBank/DDBJ whole genome shotgun (WGS) entry which is preliminary data.</text>
</comment>
<dbReference type="EMBL" id="RLIH01000008">
    <property type="protein sequence ID" value="RVU54624.1"/>
    <property type="molecule type" value="Genomic_DNA"/>
</dbReference>
<dbReference type="AlphaFoldDB" id="A0A437S6L1"/>
<dbReference type="InterPro" id="IPR011059">
    <property type="entry name" value="Metal-dep_hydrolase_composite"/>
</dbReference>
<feature type="domain" description="Amidohydrolase 3" evidence="1">
    <location>
        <begin position="422"/>
        <end position="512"/>
    </location>
</feature>
<dbReference type="GO" id="GO:0016811">
    <property type="term" value="F:hydrolase activity, acting on carbon-nitrogen (but not peptide) bonds, in linear amides"/>
    <property type="evidence" value="ECO:0007669"/>
    <property type="project" value="InterPro"/>
</dbReference>
<evidence type="ECO:0000313" key="3">
    <source>
        <dbReference type="Proteomes" id="UP000288812"/>
    </source>
</evidence>
<evidence type="ECO:0000313" key="2">
    <source>
        <dbReference type="EMBL" id="RVU54624.1"/>
    </source>
</evidence>
<gene>
    <name evidence="2" type="ORF">EF514_06790</name>
</gene>
<dbReference type="OrthoDB" id="9775607at2"/>
<keyword evidence="3" id="KW-1185">Reference proteome</keyword>
<organism evidence="2 3">
    <name type="scientific">Anaerosphaera multitolerans</name>
    <dbReference type="NCBI Taxonomy" id="2487351"/>
    <lineage>
        <taxon>Bacteria</taxon>
        <taxon>Bacillati</taxon>
        <taxon>Bacillota</taxon>
        <taxon>Tissierellia</taxon>
        <taxon>Tissierellales</taxon>
        <taxon>Peptoniphilaceae</taxon>
        <taxon>Anaerosphaera</taxon>
    </lineage>
</organism>
<name>A0A437S6L1_9FIRM</name>
<reference evidence="2 3" key="1">
    <citation type="submission" date="2018-11" db="EMBL/GenBank/DDBJ databases">
        <title>Genome sequencing and assembly of Anaerosphaera sp. nov., GS7-6-2.</title>
        <authorList>
            <person name="Rettenmaier R."/>
            <person name="Liebl W."/>
            <person name="Zverlov V."/>
        </authorList>
    </citation>
    <scope>NUCLEOTIDE SEQUENCE [LARGE SCALE GENOMIC DNA]</scope>
    <source>
        <strain evidence="2 3">GS7-6-2</strain>
    </source>
</reference>
<sequence>MIMFDVLIKNGLIVDGTGEKPYEGNLAIVDEKIKLLGKGEEVEAKKVIDAKGKVVSPGFIDTHSHSSLLVFQDPMLSPKTRQGITTEFVAQDGMGPAPIDEPNKSSWIKAMSGLEGEYEAPWDWESVDDYLNVIDKLDLGPNIAYLAPHSNVRFVSMGMENRQATDEELKKMKENLAKAMEEGAFGLSTGLIYPPGSFGNTKELVELGKVLAETGGVFVTHQRSEADSILDSMDEILTVGNESGCRIHFSHFKVCGKNNWDKIPAVLEKLDNFTKAGRIVSYDQYPYVAGSTMMSVILPPWVHDGGTDKLLERLQDNELREKMKEDILTGIEGWDNFVEFAGFDGIFVTFVGSDKNKDVEGKSLTEIGQMRGKEPLDAIFDIILEEKNLVGLVDFWGTEEHVVRLLKRPEQNVCTDGILGGKPHPRVYGAFPRVIGKYVREEEALTLEEAIYKMTKKPAETFGLYDRGVIKDGYAADLVIFDFEEIRDVGDYNEPNQYPKGIEYVLVNGKVIIDNGEATPQKAGKVLRFKGRK</sequence>
<dbReference type="Gene3D" id="2.30.40.10">
    <property type="entry name" value="Urease, subunit C, domain 1"/>
    <property type="match status" value="1"/>
</dbReference>
<accession>A0A437S6L1</accession>